<dbReference type="GO" id="GO:0016491">
    <property type="term" value="F:oxidoreductase activity"/>
    <property type="evidence" value="ECO:0007669"/>
    <property type="project" value="UniProtKB-KW"/>
</dbReference>
<dbReference type="InterPro" id="IPR002347">
    <property type="entry name" value="SDR_fam"/>
</dbReference>
<dbReference type="KEGG" id="daq:DAQ1742_00823"/>
<organism evidence="3 4">
    <name type="scientific">Dickeya aquatica</name>
    <dbReference type="NCBI Taxonomy" id="1401087"/>
    <lineage>
        <taxon>Bacteria</taxon>
        <taxon>Pseudomonadati</taxon>
        <taxon>Pseudomonadota</taxon>
        <taxon>Gammaproteobacteria</taxon>
        <taxon>Enterobacterales</taxon>
        <taxon>Pectobacteriaceae</taxon>
        <taxon>Dickeya</taxon>
    </lineage>
</organism>
<evidence type="ECO:0000256" key="2">
    <source>
        <dbReference type="ARBA" id="ARBA00023002"/>
    </source>
</evidence>
<keyword evidence="4" id="KW-1185">Reference proteome</keyword>
<dbReference type="Gene3D" id="3.40.50.720">
    <property type="entry name" value="NAD(P)-binding Rossmann-like Domain"/>
    <property type="match status" value="1"/>
</dbReference>
<dbReference type="SUPFAM" id="SSF51735">
    <property type="entry name" value="NAD(P)-binding Rossmann-fold domains"/>
    <property type="match status" value="1"/>
</dbReference>
<evidence type="ECO:0000256" key="1">
    <source>
        <dbReference type="ARBA" id="ARBA00006484"/>
    </source>
</evidence>
<dbReference type="Proteomes" id="UP000294820">
    <property type="component" value="Chromosome 1"/>
</dbReference>
<name>A0A375A799_9GAMM</name>
<dbReference type="PANTHER" id="PTHR43669:SF3">
    <property type="entry name" value="ALCOHOL DEHYDROGENASE, PUTATIVE (AFU_ORTHOLOGUE AFUA_3G03445)-RELATED"/>
    <property type="match status" value="1"/>
</dbReference>
<sequence length="241" mass="26373">MSNADLRVVITGAGREMGRSLAIRYAQSGAEVLLSARDLDAAQNVCNELQSLGYTRVNAFHCDLSDPATIRAFAQSVENKFGRVDVLINNASPWLEGKALDAASDEDMINVILSCTAGTALMIKHFLPLLRQSSRPDIVNIVSSSAHPLTHDCEGHAAFYAAKAGQGRLAETLSLRLREEGIRVISLYPPKFNNSDPLLDGAQISRTSQDQLTSESLIDCIQFAVNMPRDCFIRRFDFESV</sequence>
<protein>
    <submittedName>
        <fullName evidence="3">Oxidoreductase</fullName>
    </submittedName>
</protein>
<gene>
    <name evidence="3" type="ORF">DAQ1742_00823</name>
</gene>
<proteinExistence type="inferred from homology"/>
<dbReference type="AlphaFoldDB" id="A0A375A799"/>
<dbReference type="RefSeq" id="WP_035339993.1">
    <property type="nucleotide sequence ID" value="NZ_LT615367.1"/>
</dbReference>
<reference evidence="3 4" key="1">
    <citation type="submission" date="2016-09" db="EMBL/GenBank/DDBJ databases">
        <authorList>
            <person name="Reverchon S."/>
            <person name="Nasser W."/>
            <person name="Leonard S."/>
            <person name="Brochier C."/>
            <person name="Duprey A."/>
        </authorList>
    </citation>
    <scope>NUCLEOTIDE SEQUENCE [LARGE SCALE GENOMIC DNA]</scope>
    <source>
        <strain evidence="3 4">174/2</strain>
    </source>
</reference>
<dbReference type="PANTHER" id="PTHR43669">
    <property type="entry name" value="5-KETO-D-GLUCONATE 5-REDUCTASE"/>
    <property type="match status" value="1"/>
</dbReference>
<evidence type="ECO:0000313" key="3">
    <source>
        <dbReference type="EMBL" id="SLM61887.1"/>
    </source>
</evidence>
<dbReference type="EMBL" id="LT615367">
    <property type="protein sequence ID" value="SLM61887.1"/>
    <property type="molecule type" value="Genomic_DNA"/>
</dbReference>
<evidence type="ECO:0000313" key="4">
    <source>
        <dbReference type="Proteomes" id="UP000294820"/>
    </source>
</evidence>
<dbReference type="Pfam" id="PF00106">
    <property type="entry name" value="adh_short"/>
    <property type="match status" value="1"/>
</dbReference>
<keyword evidence="2" id="KW-0560">Oxidoreductase</keyword>
<accession>A0A375A799</accession>
<dbReference type="CDD" id="cd05233">
    <property type="entry name" value="SDR_c"/>
    <property type="match status" value="1"/>
</dbReference>
<comment type="similarity">
    <text evidence="1">Belongs to the short-chain dehydrogenases/reductases (SDR) family.</text>
</comment>
<dbReference type="PRINTS" id="PR00081">
    <property type="entry name" value="GDHRDH"/>
</dbReference>
<dbReference type="InterPro" id="IPR036291">
    <property type="entry name" value="NAD(P)-bd_dom_sf"/>
</dbReference>